<gene>
    <name evidence="2" type="ORF">ALC53_00265</name>
</gene>
<evidence type="ECO:0000313" key="3">
    <source>
        <dbReference type="Proteomes" id="UP000078540"/>
    </source>
</evidence>
<protein>
    <submittedName>
        <fullName evidence="2">Uncharacterized protein</fullName>
    </submittedName>
</protein>
<sequence>SSGCRLIFWWLSRLSPTLVDDADRGRGILFGSVEDDDEAAAARQQLRPGATQTPLFVSEGGMAEEGTAAGAASQPDNSKGQIRASWLVEFIDAGGGAEEGRRRGTEAVL</sequence>
<feature type="signal peptide" evidence="1">
    <location>
        <begin position="1"/>
        <end position="19"/>
    </location>
</feature>
<keyword evidence="3" id="KW-1185">Reference proteome</keyword>
<organism evidence="2 3">
    <name type="scientific">Atta colombica</name>
    <dbReference type="NCBI Taxonomy" id="520822"/>
    <lineage>
        <taxon>Eukaryota</taxon>
        <taxon>Metazoa</taxon>
        <taxon>Ecdysozoa</taxon>
        <taxon>Arthropoda</taxon>
        <taxon>Hexapoda</taxon>
        <taxon>Insecta</taxon>
        <taxon>Pterygota</taxon>
        <taxon>Neoptera</taxon>
        <taxon>Endopterygota</taxon>
        <taxon>Hymenoptera</taxon>
        <taxon>Apocrita</taxon>
        <taxon>Aculeata</taxon>
        <taxon>Formicoidea</taxon>
        <taxon>Formicidae</taxon>
        <taxon>Myrmicinae</taxon>
        <taxon>Atta</taxon>
    </lineage>
</organism>
<accession>A0A195BZJ0</accession>
<feature type="non-terminal residue" evidence="2">
    <location>
        <position position="1"/>
    </location>
</feature>
<keyword evidence="1" id="KW-0732">Signal</keyword>
<dbReference type="EMBL" id="KQ976394">
    <property type="protein sequence ID" value="KYM93328.1"/>
    <property type="molecule type" value="Genomic_DNA"/>
</dbReference>
<dbReference type="Proteomes" id="UP000078540">
    <property type="component" value="Unassembled WGS sequence"/>
</dbReference>
<dbReference type="AlphaFoldDB" id="A0A195BZJ0"/>
<evidence type="ECO:0000256" key="1">
    <source>
        <dbReference type="SAM" id="SignalP"/>
    </source>
</evidence>
<reference evidence="2 3" key="1">
    <citation type="submission" date="2015-09" db="EMBL/GenBank/DDBJ databases">
        <title>Atta colombica WGS genome.</title>
        <authorList>
            <person name="Nygaard S."/>
            <person name="Hu H."/>
            <person name="Boomsma J."/>
            <person name="Zhang G."/>
        </authorList>
    </citation>
    <scope>NUCLEOTIDE SEQUENCE [LARGE SCALE GENOMIC DNA]</scope>
    <source>
        <strain evidence="2">Treedump-2</strain>
        <tissue evidence="2">Whole body</tissue>
    </source>
</reference>
<evidence type="ECO:0000313" key="2">
    <source>
        <dbReference type="EMBL" id="KYM93328.1"/>
    </source>
</evidence>
<proteinExistence type="predicted"/>
<name>A0A195BZJ0_9HYME</name>
<feature type="chain" id="PRO_5008269778" evidence="1">
    <location>
        <begin position="20"/>
        <end position="109"/>
    </location>
</feature>